<dbReference type="SMART" id="SM00849">
    <property type="entry name" value="Lactamase_B"/>
    <property type="match status" value="1"/>
</dbReference>
<feature type="transmembrane region" description="Helical" evidence="6">
    <location>
        <begin position="58"/>
        <end position="77"/>
    </location>
</feature>
<organism evidence="8 9">
    <name type="scientific">Rubripirellula lacrimiformis</name>
    <dbReference type="NCBI Taxonomy" id="1930273"/>
    <lineage>
        <taxon>Bacteria</taxon>
        <taxon>Pseudomonadati</taxon>
        <taxon>Planctomycetota</taxon>
        <taxon>Planctomycetia</taxon>
        <taxon>Pirellulales</taxon>
        <taxon>Pirellulaceae</taxon>
        <taxon>Rubripirellula</taxon>
    </lineage>
</organism>
<gene>
    <name evidence="8" type="ORF">K227x_64960</name>
</gene>
<keyword evidence="4 6" id="KW-1133">Transmembrane helix</keyword>
<evidence type="ECO:0000256" key="1">
    <source>
        <dbReference type="ARBA" id="ARBA00004651"/>
    </source>
</evidence>
<feature type="transmembrane region" description="Helical" evidence="6">
    <location>
        <begin position="30"/>
        <end position="52"/>
    </location>
</feature>
<dbReference type="Pfam" id="PF13567">
    <property type="entry name" value="DUF4131"/>
    <property type="match status" value="1"/>
</dbReference>
<dbReference type="AlphaFoldDB" id="A0A517NLQ0"/>
<dbReference type="Proteomes" id="UP000318538">
    <property type="component" value="Chromosome"/>
</dbReference>
<feature type="transmembrane region" description="Helical" evidence="6">
    <location>
        <begin position="304"/>
        <end position="326"/>
    </location>
</feature>
<dbReference type="InterPro" id="IPR052159">
    <property type="entry name" value="Competence_DNA_uptake"/>
</dbReference>
<comment type="subcellular location">
    <subcellularLocation>
        <location evidence="1">Cell membrane</location>
        <topology evidence="1">Multi-pass membrane protein</topology>
    </subcellularLocation>
</comment>
<keyword evidence="9" id="KW-1185">Reference proteome</keyword>
<dbReference type="PANTHER" id="PTHR30619:SF1">
    <property type="entry name" value="RECOMBINATION PROTEIN 2"/>
    <property type="match status" value="1"/>
</dbReference>
<dbReference type="EMBL" id="CP036525">
    <property type="protein sequence ID" value="QDT08066.1"/>
    <property type="molecule type" value="Genomic_DNA"/>
</dbReference>
<protein>
    <submittedName>
        <fullName evidence="8">ComEC family competence protein</fullName>
    </submittedName>
</protein>
<keyword evidence="3 6" id="KW-0812">Transmembrane</keyword>
<dbReference type="GO" id="GO:0030420">
    <property type="term" value="P:establishment of competence for transformation"/>
    <property type="evidence" value="ECO:0007669"/>
    <property type="project" value="InterPro"/>
</dbReference>
<evidence type="ECO:0000259" key="7">
    <source>
        <dbReference type="SMART" id="SM00849"/>
    </source>
</evidence>
<dbReference type="InterPro" id="IPR004797">
    <property type="entry name" value="Competence_ComEC/Rec2"/>
</dbReference>
<dbReference type="NCBIfam" id="TIGR00360">
    <property type="entry name" value="ComEC_N-term"/>
    <property type="match status" value="1"/>
</dbReference>
<dbReference type="Pfam" id="PF00753">
    <property type="entry name" value="Lactamase_B"/>
    <property type="match status" value="1"/>
</dbReference>
<evidence type="ECO:0000256" key="5">
    <source>
        <dbReference type="ARBA" id="ARBA00023136"/>
    </source>
</evidence>
<evidence type="ECO:0000256" key="6">
    <source>
        <dbReference type="SAM" id="Phobius"/>
    </source>
</evidence>
<proteinExistence type="predicted"/>
<evidence type="ECO:0000256" key="2">
    <source>
        <dbReference type="ARBA" id="ARBA00022475"/>
    </source>
</evidence>
<feature type="transmembrane region" description="Helical" evidence="6">
    <location>
        <begin position="356"/>
        <end position="372"/>
    </location>
</feature>
<dbReference type="NCBIfam" id="TIGR00361">
    <property type="entry name" value="ComEC_Rec2"/>
    <property type="match status" value="1"/>
</dbReference>
<dbReference type="InterPro" id="IPR004477">
    <property type="entry name" value="ComEC_N"/>
</dbReference>
<evidence type="ECO:0000313" key="9">
    <source>
        <dbReference type="Proteomes" id="UP000318538"/>
    </source>
</evidence>
<sequence>MWGVSIFQSLSLLSDQAGSRLRQSTHQQPLLLVAIATVAGILIDSSLCQPGVSVSPTVRFWIWMIAIAAGLLITALGSNFQTSRGPRYGTAISAVMLMLPVGALDHLWQQDSYQASPIANRLDDQAVPTIVEGVVDRPAVLRRHPMAQRRIRQSQSEWQTQLEVDIDQMRVGRDNVPMLGRLLVSVGGRCDHLRPGDRVRVYGKIRGVGPATNPGETDQSDFYERRGLHGRVEVDRTDQIQVIGPTAHGYAFSRWIAGIANRGRDGLLDRLGPQTGPLAVALVIGQRDFVDNATRDQLLVTGTAHLLSVSGMHLAIVVMMTTWIAMLLRLPMPMKIVVILVVCVFYCAITGARPPVMRAAVLVSTLMFGIWMRRPGQAINTLSLAAIALVLWNPLNVFSVGVQLSFMAVATLVLCSGHGRTGSAAVDEAIRQEEQLTRLAESARSRPMVTLRYLQSIVAQLLWFSACVSIVSLPLVWHQFHVVSLISVPTNVILGPILMIALASGIATAAATMIFPAIAAVPAIVCDRSLALMGWIIGTASRLPLGHAWLPAPPTTWVIVFYVVLAATLLLPSGIHARRLRYGWIAVWCAIALGVATKPKPMPTQSIEATFIDVGHGTSVVIRQREQDGTVAVWLYDCGWLGNEVGSSRDIDLSLWSLGVTRLNGVFLSHADADHFNALPGVLRRFRVDRIWTPPGMLEEPEPALVPIREAVAHSNVPVIEMDDRHTIVHRGIRIQVLHPPPVRIDGSDNANSLVIQIDRGGQSLLLPGDLEPPGTGALVRKRRPSPGGVLMAPHHGSLQMDAGVVLQWARPSEVVVSGGQRAGRPEVATMLSQYGAAVHVTRTDGAIRVRIDQDGKIEVRSWLAQPW</sequence>
<dbReference type="GO" id="GO:0005886">
    <property type="term" value="C:plasma membrane"/>
    <property type="evidence" value="ECO:0007669"/>
    <property type="project" value="UniProtKB-SubCell"/>
</dbReference>
<evidence type="ECO:0000313" key="8">
    <source>
        <dbReference type="EMBL" id="QDT08066.1"/>
    </source>
</evidence>
<feature type="transmembrane region" description="Helical" evidence="6">
    <location>
        <begin position="384"/>
        <end position="414"/>
    </location>
</feature>
<evidence type="ECO:0000256" key="4">
    <source>
        <dbReference type="ARBA" id="ARBA00022989"/>
    </source>
</evidence>
<dbReference type="InterPro" id="IPR025405">
    <property type="entry name" value="DUF4131"/>
</dbReference>
<name>A0A517NLQ0_9BACT</name>
<dbReference type="InterPro" id="IPR036866">
    <property type="entry name" value="RibonucZ/Hydroxyglut_hydro"/>
</dbReference>
<keyword evidence="5 6" id="KW-0472">Membrane</keyword>
<dbReference type="KEGG" id="rlc:K227x_64960"/>
<accession>A0A517NLQ0</accession>
<keyword evidence="2" id="KW-1003">Cell membrane</keyword>
<feature type="domain" description="Metallo-beta-lactamase" evidence="7">
    <location>
        <begin position="616"/>
        <end position="820"/>
    </location>
</feature>
<feature type="transmembrane region" description="Helical" evidence="6">
    <location>
        <begin position="580"/>
        <end position="597"/>
    </location>
</feature>
<dbReference type="PANTHER" id="PTHR30619">
    <property type="entry name" value="DNA INTERNALIZATION/COMPETENCE PROTEIN COMEC/REC2"/>
    <property type="match status" value="1"/>
</dbReference>
<dbReference type="Pfam" id="PF03772">
    <property type="entry name" value="Competence"/>
    <property type="match status" value="1"/>
</dbReference>
<dbReference type="Gene3D" id="3.60.15.10">
    <property type="entry name" value="Ribonuclease Z/Hydroxyacylglutathione hydrolase-like"/>
    <property type="match status" value="1"/>
</dbReference>
<dbReference type="InterPro" id="IPR035681">
    <property type="entry name" value="ComA-like_MBL"/>
</dbReference>
<evidence type="ECO:0000256" key="3">
    <source>
        <dbReference type="ARBA" id="ARBA00022692"/>
    </source>
</evidence>
<feature type="transmembrane region" description="Helical" evidence="6">
    <location>
        <begin position="332"/>
        <end position="349"/>
    </location>
</feature>
<dbReference type="InterPro" id="IPR001279">
    <property type="entry name" value="Metallo-B-lactamas"/>
</dbReference>
<feature type="transmembrane region" description="Helical" evidence="6">
    <location>
        <begin position="453"/>
        <end position="477"/>
    </location>
</feature>
<feature type="transmembrane region" description="Helical" evidence="6">
    <location>
        <begin position="556"/>
        <end position="573"/>
    </location>
</feature>
<reference evidence="8 9" key="1">
    <citation type="submission" date="2019-02" db="EMBL/GenBank/DDBJ databases">
        <title>Deep-cultivation of Planctomycetes and their phenomic and genomic characterization uncovers novel biology.</title>
        <authorList>
            <person name="Wiegand S."/>
            <person name="Jogler M."/>
            <person name="Boedeker C."/>
            <person name="Pinto D."/>
            <person name="Vollmers J."/>
            <person name="Rivas-Marin E."/>
            <person name="Kohn T."/>
            <person name="Peeters S.H."/>
            <person name="Heuer A."/>
            <person name="Rast P."/>
            <person name="Oberbeckmann S."/>
            <person name="Bunk B."/>
            <person name="Jeske O."/>
            <person name="Meyerdierks A."/>
            <person name="Storesund J.E."/>
            <person name="Kallscheuer N."/>
            <person name="Luecker S."/>
            <person name="Lage O.M."/>
            <person name="Pohl T."/>
            <person name="Merkel B.J."/>
            <person name="Hornburger P."/>
            <person name="Mueller R.-W."/>
            <person name="Bruemmer F."/>
            <person name="Labrenz M."/>
            <person name="Spormann A.M."/>
            <person name="Op den Camp H."/>
            <person name="Overmann J."/>
            <person name="Amann R."/>
            <person name="Jetten M.S.M."/>
            <person name="Mascher T."/>
            <person name="Medema M.H."/>
            <person name="Devos D.P."/>
            <person name="Kaster A.-K."/>
            <person name="Ovreas L."/>
            <person name="Rohde M."/>
            <person name="Galperin M.Y."/>
            <person name="Jogler C."/>
        </authorList>
    </citation>
    <scope>NUCLEOTIDE SEQUENCE [LARGE SCALE GENOMIC DNA]</scope>
    <source>
        <strain evidence="8 9">K22_7</strain>
    </source>
</reference>
<dbReference type="SUPFAM" id="SSF56281">
    <property type="entry name" value="Metallo-hydrolase/oxidoreductase"/>
    <property type="match status" value="1"/>
</dbReference>
<dbReference type="CDD" id="cd07731">
    <property type="entry name" value="ComA-like_MBL-fold"/>
    <property type="match status" value="1"/>
</dbReference>